<dbReference type="InterPro" id="IPR029058">
    <property type="entry name" value="AB_hydrolase_fold"/>
</dbReference>
<keyword evidence="3" id="KW-1185">Reference proteome</keyword>
<organism evidence="2 3">
    <name type="scientific">Massilia agilis</name>
    <dbReference type="NCBI Taxonomy" id="1811226"/>
    <lineage>
        <taxon>Bacteria</taxon>
        <taxon>Pseudomonadati</taxon>
        <taxon>Pseudomonadota</taxon>
        <taxon>Betaproteobacteria</taxon>
        <taxon>Burkholderiales</taxon>
        <taxon>Oxalobacteraceae</taxon>
        <taxon>Telluria group</taxon>
        <taxon>Massilia</taxon>
    </lineage>
</organism>
<proteinExistence type="predicted"/>
<dbReference type="InterPro" id="IPR017531">
    <property type="entry name" value="Hydrolase-1_PEP"/>
</dbReference>
<evidence type="ECO:0000313" key="2">
    <source>
        <dbReference type="EMBL" id="MCS0806351.1"/>
    </source>
</evidence>
<protein>
    <submittedName>
        <fullName evidence="2">Hydrolase 1, exosortase A system-associated</fullName>
    </submittedName>
</protein>
<dbReference type="RefSeq" id="WP_258820136.1">
    <property type="nucleotide sequence ID" value="NZ_JANUHB010000001.1"/>
</dbReference>
<dbReference type="Proteomes" id="UP001206126">
    <property type="component" value="Unassembled WGS sequence"/>
</dbReference>
<gene>
    <name evidence="2" type="ORF">NX774_00225</name>
</gene>
<evidence type="ECO:0000313" key="3">
    <source>
        <dbReference type="Proteomes" id="UP001206126"/>
    </source>
</evidence>
<dbReference type="Pfam" id="PF12697">
    <property type="entry name" value="Abhydrolase_6"/>
    <property type="match status" value="1"/>
</dbReference>
<comment type="caution">
    <text evidence="2">The sequence shown here is derived from an EMBL/GenBank/DDBJ whole genome shotgun (WGS) entry which is preliminary data.</text>
</comment>
<keyword evidence="2" id="KW-0378">Hydrolase</keyword>
<dbReference type="GO" id="GO:0016787">
    <property type="term" value="F:hydrolase activity"/>
    <property type="evidence" value="ECO:0007669"/>
    <property type="project" value="UniProtKB-KW"/>
</dbReference>
<feature type="domain" description="AB hydrolase-1" evidence="1">
    <location>
        <begin position="49"/>
        <end position="259"/>
    </location>
</feature>
<reference evidence="2 3" key="1">
    <citation type="submission" date="2022-08" db="EMBL/GenBank/DDBJ databases">
        <title>Reclassification of Massilia species as members of the genera Telluria, Duganella, Pseudoduganella, Mokoshia gen. nov. and Zemynaea gen. nov. using orthogonal and non-orthogonal genome-based approaches.</title>
        <authorList>
            <person name="Bowman J.P."/>
        </authorList>
    </citation>
    <scope>NUCLEOTIDE SEQUENCE [LARGE SCALE GENOMIC DNA]</scope>
    <source>
        <strain evidence="2 3">JCM 31605</strain>
    </source>
</reference>
<dbReference type="Gene3D" id="3.40.50.1820">
    <property type="entry name" value="alpha/beta hydrolase"/>
    <property type="match status" value="1"/>
</dbReference>
<name>A0ABT2D4W3_9BURK</name>
<dbReference type="SUPFAM" id="SSF53474">
    <property type="entry name" value="alpha/beta-Hydrolases"/>
    <property type="match status" value="1"/>
</dbReference>
<evidence type="ECO:0000259" key="1">
    <source>
        <dbReference type="Pfam" id="PF12697"/>
    </source>
</evidence>
<dbReference type="InterPro" id="IPR000073">
    <property type="entry name" value="AB_hydrolase_1"/>
</dbReference>
<dbReference type="EMBL" id="JANUHB010000001">
    <property type="protein sequence ID" value="MCS0806351.1"/>
    <property type="molecule type" value="Genomic_DNA"/>
</dbReference>
<dbReference type="NCBIfam" id="TIGR03100">
    <property type="entry name" value="hydr1_PEP"/>
    <property type="match status" value="1"/>
</dbReference>
<accession>A0ABT2D4W3</accession>
<sequence length="267" mass="29688">MKIDQRALRFNCNGSSLIGVVDVPERPLQRGVLMLADSEQYRIGSHRQFTLLSRVLAQRGLPMMRFDRRGMGDSEGAPRAFDAIEDDIRAAIKEFSTQVPEMKEIVILGLGDAALAAALYAPLDERVCALVLLNPLPGRPVDDPAEPLRHHYLARLGEVAFWKKVARGELGLAERAGTLREQWRRMGGGAHRTALPRRIADSLNGFPGRLLLVLGGEDLAARHFARVLARHHARFRCVEVAQADHAFTSSAWRDEVADASANWIMSW</sequence>